<feature type="region of interest" description="Disordered" evidence="5">
    <location>
        <begin position="270"/>
        <end position="301"/>
    </location>
</feature>
<proteinExistence type="predicted"/>
<dbReference type="GO" id="GO:0071944">
    <property type="term" value="C:cell periphery"/>
    <property type="evidence" value="ECO:0007669"/>
    <property type="project" value="UniProtKB-ARBA"/>
</dbReference>
<name>A0AAJ0CD74_9HYPO</name>
<protein>
    <submittedName>
        <fullName evidence="7">Uncharacterized protein</fullName>
    </submittedName>
</protein>
<gene>
    <name evidence="7" type="ORF">QQS21_011528</name>
</gene>
<dbReference type="AlphaFoldDB" id="A0AAJ0CD74"/>
<evidence type="ECO:0000313" key="7">
    <source>
        <dbReference type="EMBL" id="KAK2590791.1"/>
    </source>
</evidence>
<evidence type="ECO:0000256" key="3">
    <source>
        <dbReference type="ARBA" id="ARBA00022989"/>
    </source>
</evidence>
<dbReference type="EMBL" id="JASWJB010000396">
    <property type="protein sequence ID" value="KAK2590791.1"/>
    <property type="molecule type" value="Genomic_DNA"/>
</dbReference>
<keyword evidence="2 6" id="KW-0812">Transmembrane</keyword>
<comment type="caution">
    <text evidence="7">The sequence shown here is derived from an EMBL/GenBank/DDBJ whole genome shotgun (WGS) entry which is preliminary data.</text>
</comment>
<evidence type="ECO:0000256" key="6">
    <source>
        <dbReference type="SAM" id="Phobius"/>
    </source>
</evidence>
<feature type="compositionally biased region" description="Low complexity" evidence="5">
    <location>
        <begin position="168"/>
        <end position="210"/>
    </location>
</feature>
<keyword evidence="4 6" id="KW-0472">Membrane</keyword>
<evidence type="ECO:0000313" key="8">
    <source>
        <dbReference type="Proteomes" id="UP001251528"/>
    </source>
</evidence>
<keyword evidence="8" id="KW-1185">Reference proteome</keyword>
<evidence type="ECO:0000256" key="1">
    <source>
        <dbReference type="ARBA" id="ARBA00004167"/>
    </source>
</evidence>
<dbReference type="GO" id="GO:0016020">
    <property type="term" value="C:membrane"/>
    <property type="evidence" value="ECO:0007669"/>
    <property type="project" value="UniProtKB-SubCell"/>
</dbReference>
<feature type="compositionally biased region" description="Low complexity" evidence="5">
    <location>
        <begin position="118"/>
        <end position="154"/>
    </location>
</feature>
<accession>A0AAJ0CD74</accession>
<dbReference type="PANTHER" id="PTHR15549">
    <property type="entry name" value="PAIRED IMMUNOGLOBULIN-LIKE TYPE 2 RECEPTOR"/>
    <property type="match status" value="1"/>
</dbReference>
<evidence type="ECO:0000256" key="4">
    <source>
        <dbReference type="ARBA" id="ARBA00023136"/>
    </source>
</evidence>
<comment type="subcellular location">
    <subcellularLocation>
        <location evidence="1">Membrane</location>
        <topology evidence="1">Single-pass membrane protein</topology>
    </subcellularLocation>
</comment>
<dbReference type="InterPro" id="IPR051694">
    <property type="entry name" value="Immunoregulatory_rcpt-like"/>
</dbReference>
<feature type="transmembrane region" description="Helical" evidence="6">
    <location>
        <begin position="239"/>
        <end position="262"/>
    </location>
</feature>
<feature type="region of interest" description="Disordered" evidence="5">
    <location>
        <begin position="168"/>
        <end position="216"/>
    </location>
</feature>
<dbReference type="Proteomes" id="UP001251528">
    <property type="component" value="Unassembled WGS sequence"/>
</dbReference>
<feature type="compositionally biased region" description="Polar residues" evidence="5">
    <location>
        <begin position="69"/>
        <end position="93"/>
    </location>
</feature>
<feature type="region of interest" description="Disordered" evidence="5">
    <location>
        <begin position="61"/>
        <end position="154"/>
    </location>
</feature>
<evidence type="ECO:0000256" key="5">
    <source>
        <dbReference type="SAM" id="MobiDB-lite"/>
    </source>
</evidence>
<organism evidence="7 8">
    <name type="scientific">Conoideocrella luteorostrata</name>
    <dbReference type="NCBI Taxonomy" id="1105319"/>
    <lineage>
        <taxon>Eukaryota</taxon>
        <taxon>Fungi</taxon>
        <taxon>Dikarya</taxon>
        <taxon>Ascomycota</taxon>
        <taxon>Pezizomycotina</taxon>
        <taxon>Sordariomycetes</taxon>
        <taxon>Hypocreomycetidae</taxon>
        <taxon>Hypocreales</taxon>
        <taxon>Clavicipitaceae</taxon>
        <taxon>Conoideocrella</taxon>
    </lineage>
</organism>
<feature type="compositionally biased region" description="Pro residues" evidence="5">
    <location>
        <begin position="285"/>
        <end position="297"/>
    </location>
</feature>
<reference evidence="7" key="1">
    <citation type="submission" date="2023-06" db="EMBL/GenBank/DDBJ databases">
        <title>Conoideocrella luteorostrata (Hypocreales: Clavicipitaceae), a potential biocontrol fungus for elongate hemlock scale in United States Christmas tree production areas.</title>
        <authorList>
            <person name="Barrett H."/>
            <person name="Lovett B."/>
            <person name="Macias A.M."/>
            <person name="Stajich J.E."/>
            <person name="Kasson M.T."/>
        </authorList>
    </citation>
    <scope>NUCLEOTIDE SEQUENCE</scope>
    <source>
        <strain evidence="7">ARSEF 14590</strain>
    </source>
</reference>
<sequence>MRADVMVYFAAAAKAVELTVTLASSVELHIEFATTPMAAAGIHVAGGALSSTTEDVQLFARPTDAPKQIINSDSSSLDRSNPYLTSSNSSCASMTCPAAASTSARNISIQPPPPPPTTTITTSISAQSSPTKSSSTTAPATTSSTSSASRTSTQPTADFLSVIIVHPGSKPSSSGSIPSSSGSIPPSSGSIPPSSGSIPPSSGSIPPSSGATATQTKATIENDSTAENANGPGSSHSSAFIGVGISAGLAAVTLLSVLIYFLSRRRQNLKKRKDDKNLAKSLQKPLPPDARFPPPQAFRPNFEAPVARDSYATYRTHASEMSQISQREFLIANPEMRGHWHPLPPRSPYRMSGRNRYAPEGFVTGGIGTAAMSSTQEVSGDQAEIMSPRAAHFAEATYDYALESPVIPRSYSSLSIRSSYYDEYW</sequence>
<evidence type="ECO:0000256" key="2">
    <source>
        <dbReference type="ARBA" id="ARBA00022692"/>
    </source>
</evidence>
<keyword evidence="3 6" id="KW-1133">Transmembrane helix</keyword>